<feature type="domain" description="Zinc finger PHD-type" evidence="6">
    <location>
        <begin position="266"/>
        <end position="340"/>
    </location>
</feature>
<dbReference type="InterPro" id="IPR046349">
    <property type="entry name" value="C1-like_sf"/>
</dbReference>
<evidence type="ECO:0000259" key="6">
    <source>
        <dbReference type="SMART" id="SM00249"/>
    </source>
</evidence>
<dbReference type="SUPFAM" id="SSF57889">
    <property type="entry name" value="Cysteine-rich domain"/>
    <property type="match status" value="5"/>
</dbReference>
<organism evidence="7 8">
    <name type="scientific">Actinidia chinensis var. chinensis</name>
    <name type="common">Chinese soft-hair kiwi</name>
    <dbReference type="NCBI Taxonomy" id="1590841"/>
    <lineage>
        <taxon>Eukaryota</taxon>
        <taxon>Viridiplantae</taxon>
        <taxon>Streptophyta</taxon>
        <taxon>Embryophyta</taxon>
        <taxon>Tracheophyta</taxon>
        <taxon>Spermatophyta</taxon>
        <taxon>Magnoliopsida</taxon>
        <taxon>eudicotyledons</taxon>
        <taxon>Gunneridae</taxon>
        <taxon>Pentapetalae</taxon>
        <taxon>asterids</taxon>
        <taxon>Ericales</taxon>
        <taxon>Actinidiaceae</taxon>
        <taxon>Actinidia</taxon>
    </lineage>
</organism>
<evidence type="ECO:0000256" key="2">
    <source>
        <dbReference type="ARBA" id="ARBA00022737"/>
    </source>
</evidence>
<comment type="caution">
    <text evidence="7">The sequence shown here is derived from an EMBL/GenBank/DDBJ whole genome shotgun (WGS) entry which is preliminary data.</text>
</comment>
<protein>
    <submittedName>
        <fullName evidence="7">Zyxin like</fullName>
    </submittedName>
</protein>
<keyword evidence="1" id="KW-0479">Metal-binding</keyword>
<evidence type="ECO:0000256" key="5">
    <source>
        <dbReference type="SAM" id="MobiDB-lite"/>
    </source>
</evidence>
<accession>A0A2R6PGS7</accession>
<dbReference type="InParanoid" id="A0A2R6PGS7"/>
<sequence>MGSKGLEEKPSLFSFGCSGHWKSSEGAEAVGGSRGGNMKMWKGAGAKSKLKFSHRHGCARLGGDELASRDLVAAAEAGVLRVSLSRDSYDDKKTATTASFHSTPVLSPAGSPQHSHYSSTREGEMELEHFTHQHPLLLHEEKPKENGGGEEIICHGCDKPITGTNYCCEECNYFMHASCSQLSRQITQHPFHPKHPLTLFINDDGGRKWLRSRCSACNQPLGNRLAYNCAQCDFNLCLECVSLPLTIENRAHEHPLTLFVKRAKFCCDACGTEGQGMSYLCVTCQFWVHLECASLPNVINLSEHTHPLTLITSSLQRDDCRICDRELKENQWIYSCADCSFGVHVGCTASKGYNTAISRQGETNRQTEREITTQENQGNRDYTKTQTESTNSIQQGQKTRTLGMADKEMIRAPDESMPMLDESIYLTTDDVEERTELRHFSHQHCLTLVCDDELKTGEQCNGCTQPISGPFYRCSQSCDFLLHKSCTQLHSEIRLPLHGEHRLKLYVKQPITSHGLFRCFFCSNYCNGFIYWCEHDGCKFGLDIKCSSILGGLKHDAHSAHALTPLFRESYRTKCRACGLSLKKWTMACESCNFYLHVGCVTLPLRVWYKFHRHQFTLTYKFVEDDSDEYYCDICEEEMKPEPWFYNCAKCDYPSHVSCMVGRHPRIKLGLILNVEDHPHNLRVIDEKQSRTNYVVIHLHCGECKENRKSFLCHNTQ</sequence>
<reference evidence="8" key="2">
    <citation type="journal article" date="2018" name="BMC Genomics">
        <title>A manually annotated Actinidia chinensis var. chinensis (kiwifruit) genome highlights the challenges associated with draft genomes and gene prediction in plants.</title>
        <authorList>
            <person name="Pilkington S.M."/>
            <person name="Crowhurst R."/>
            <person name="Hilario E."/>
            <person name="Nardozza S."/>
            <person name="Fraser L."/>
            <person name="Peng Y."/>
            <person name="Gunaseelan K."/>
            <person name="Simpson R."/>
            <person name="Tahir J."/>
            <person name="Deroles S.C."/>
            <person name="Templeton K."/>
            <person name="Luo Z."/>
            <person name="Davy M."/>
            <person name="Cheng C."/>
            <person name="McNeilage M."/>
            <person name="Scaglione D."/>
            <person name="Liu Y."/>
            <person name="Zhang Q."/>
            <person name="Datson P."/>
            <person name="De Silva N."/>
            <person name="Gardiner S.E."/>
            <person name="Bassett H."/>
            <person name="Chagne D."/>
            <person name="McCallum J."/>
            <person name="Dzierzon H."/>
            <person name="Deng C."/>
            <person name="Wang Y.Y."/>
            <person name="Barron L."/>
            <person name="Manako K."/>
            <person name="Bowen J."/>
            <person name="Foster T.M."/>
            <person name="Erridge Z.A."/>
            <person name="Tiffin H."/>
            <person name="Waite C.N."/>
            <person name="Davies K.M."/>
            <person name="Grierson E.P."/>
            <person name="Laing W.A."/>
            <person name="Kirk R."/>
            <person name="Chen X."/>
            <person name="Wood M."/>
            <person name="Montefiori M."/>
            <person name="Brummell D.A."/>
            <person name="Schwinn K.E."/>
            <person name="Catanach A."/>
            <person name="Fullerton C."/>
            <person name="Li D."/>
            <person name="Meiyalaghan S."/>
            <person name="Nieuwenhuizen N."/>
            <person name="Read N."/>
            <person name="Prakash R."/>
            <person name="Hunter D."/>
            <person name="Zhang H."/>
            <person name="McKenzie M."/>
            <person name="Knabel M."/>
            <person name="Harris A."/>
            <person name="Allan A.C."/>
            <person name="Gleave A."/>
            <person name="Chen A."/>
            <person name="Janssen B.J."/>
            <person name="Plunkett B."/>
            <person name="Ampomah-Dwamena C."/>
            <person name="Voogd C."/>
            <person name="Leif D."/>
            <person name="Lafferty D."/>
            <person name="Souleyre E.J.F."/>
            <person name="Varkonyi-Gasic E."/>
            <person name="Gambi F."/>
            <person name="Hanley J."/>
            <person name="Yao J.L."/>
            <person name="Cheung J."/>
            <person name="David K.M."/>
            <person name="Warren B."/>
            <person name="Marsh K."/>
            <person name="Snowden K.C."/>
            <person name="Lin-Wang K."/>
            <person name="Brian L."/>
            <person name="Martinez-Sanchez M."/>
            <person name="Wang M."/>
            <person name="Ileperuma N."/>
            <person name="Macnee N."/>
            <person name="Campin R."/>
            <person name="McAtee P."/>
            <person name="Drummond R.S.M."/>
            <person name="Espley R.V."/>
            <person name="Ireland H.S."/>
            <person name="Wu R."/>
            <person name="Atkinson R.G."/>
            <person name="Karunairetnam S."/>
            <person name="Bulley S."/>
            <person name="Chunkath S."/>
            <person name="Hanley Z."/>
            <person name="Storey R."/>
            <person name="Thrimawithana A.H."/>
            <person name="Thomson S."/>
            <person name="David C."/>
            <person name="Testolin R."/>
            <person name="Huang H."/>
            <person name="Hellens R.P."/>
            <person name="Schaffer R.J."/>
        </authorList>
    </citation>
    <scope>NUCLEOTIDE SEQUENCE [LARGE SCALE GENOMIC DNA]</scope>
    <source>
        <strain evidence="8">cv. Red5</strain>
    </source>
</reference>
<dbReference type="SMART" id="SM00249">
    <property type="entry name" value="PHD"/>
    <property type="match status" value="4"/>
</dbReference>
<dbReference type="InterPro" id="IPR001965">
    <property type="entry name" value="Znf_PHD"/>
</dbReference>
<keyword evidence="4" id="KW-0862">Zinc</keyword>
<dbReference type="GO" id="GO:0008270">
    <property type="term" value="F:zinc ion binding"/>
    <property type="evidence" value="ECO:0007669"/>
    <property type="project" value="UniProtKB-KW"/>
</dbReference>
<dbReference type="Pfam" id="PF03107">
    <property type="entry name" value="C1_2"/>
    <property type="match status" value="6"/>
</dbReference>
<feature type="domain" description="Zinc finger PHD-type" evidence="6">
    <location>
        <begin position="459"/>
        <end position="523"/>
    </location>
</feature>
<evidence type="ECO:0000256" key="3">
    <source>
        <dbReference type="ARBA" id="ARBA00022771"/>
    </source>
</evidence>
<evidence type="ECO:0000313" key="7">
    <source>
        <dbReference type="EMBL" id="PSR91072.1"/>
    </source>
</evidence>
<evidence type="ECO:0000256" key="1">
    <source>
        <dbReference type="ARBA" id="ARBA00022723"/>
    </source>
</evidence>
<feature type="domain" description="Zinc finger PHD-type" evidence="6">
    <location>
        <begin position="574"/>
        <end position="636"/>
    </location>
</feature>
<dbReference type="STRING" id="1590841.A0A2R6PGS7"/>
<dbReference type="OrthoDB" id="1596030at2759"/>
<dbReference type="PANTHER" id="PTHR32410:SF216">
    <property type="entry name" value="PHORBOL-ESTER_DAG-TYPE DOMAIN-CONTAINING PROTEIN"/>
    <property type="match status" value="1"/>
</dbReference>
<keyword evidence="3" id="KW-0863">Zinc-finger</keyword>
<feature type="compositionally biased region" description="Polar residues" evidence="5">
    <location>
        <begin position="373"/>
        <end position="400"/>
    </location>
</feature>
<dbReference type="InterPro" id="IPR004146">
    <property type="entry name" value="DC1"/>
</dbReference>
<name>A0A2R6PGS7_ACTCC</name>
<dbReference type="PANTHER" id="PTHR32410">
    <property type="entry name" value="CYSTEINE/HISTIDINE-RICH C1 DOMAIN FAMILY PROTEIN"/>
    <property type="match status" value="1"/>
</dbReference>
<evidence type="ECO:0000256" key="4">
    <source>
        <dbReference type="ARBA" id="ARBA00022833"/>
    </source>
</evidence>
<dbReference type="OMA" id="GQLWCDI"/>
<dbReference type="Gramene" id="PSR91072">
    <property type="protein sequence ID" value="PSR91072"/>
    <property type="gene ID" value="CEY00_Acc28413"/>
</dbReference>
<reference evidence="7 8" key="1">
    <citation type="submission" date="2017-07" db="EMBL/GenBank/DDBJ databases">
        <title>An improved, manually edited Actinidia chinensis var. chinensis (kiwifruit) genome highlights the challenges associated with draft genomes and gene prediction in plants.</title>
        <authorList>
            <person name="Pilkington S."/>
            <person name="Crowhurst R."/>
            <person name="Hilario E."/>
            <person name="Nardozza S."/>
            <person name="Fraser L."/>
            <person name="Peng Y."/>
            <person name="Gunaseelan K."/>
            <person name="Simpson R."/>
            <person name="Tahir J."/>
            <person name="Deroles S."/>
            <person name="Templeton K."/>
            <person name="Luo Z."/>
            <person name="Davy M."/>
            <person name="Cheng C."/>
            <person name="Mcneilage M."/>
            <person name="Scaglione D."/>
            <person name="Liu Y."/>
            <person name="Zhang Q."/>
            <person name="Datson P."/>
            <person name="De Silva N."/>
            <person name="Gardiner S."/>
            <person name="Bassett H."/>
            <person name="Chagne D."/>
            <person name="Mccallum J."/>
            <person name="Dzierzon H."/>
            <person name="Deng C."/>
            <person name="Wang Y.-Y."/>
            <person name="Barron N."/>
            <person name="Manako K."/>
            <person name="Bowen J."/>
            <person name="Foster T."/>
            <person name="Erridge Z."/>
            <person name="Tiffin H."/>
            <person name="Waite C."/>
            <person name="Davies K."/>
            <person name="Grierson E."/>
            <person name="Laing W."/>
            <person name="Kirk R."/>
            <person name="Chen X."/>
            <person name="Wood M."/>
            <person name="Montefiori M."/>
            <person name="Brummell D."/>
            <person name="Schwinn K."/>
            <person name="Catanach A."/>
            <person name="Fullerton C."/>
            <person name="Li D."/>
            <person name="Meiyalaghan S."/>
            <person name="Nieuwenhuizen N."/>
            <person name="Read N."/>
            <person name="Prakash R."/>
            <person name="Hunter D."/>
            <person name="Zhang H."/>
            <person name="Mckenzie M."/>
            <person name="Knabel M."/>
            <person name="Harris A."/>
            <person name="Allan A."/>
            <person name="Chen A."/>
            <person name="Janssen B."/>
            <person name="Plunkett B."/>
            <person name="Dwamena C."/>
            <person name="Voogd C."/>
            <person name="Leif D."/>
            <person name="Lafferty D."/>
            <person name="Souleyre E."/>
            <person name="Varkonyi-Gasic E."/>
            <person name="Gambi F."/>
            <person name="Hanley J."/>
            <person name="Yao J.-L."/>
            <person name="Cheung J."/>
            <person name="David K."/>
            <person name="Warren B."/>
            <person name="Marsh K."/>
            <person name="Snowden K."/>
            <person name="Lin-Wang K."/>
            <person name="Brian L."/>
            <person name="Martinez-Sanchez M."/>
            <person name="Wang M."/>
            <person name="Ileperuma N."/>
            <person name="Macnee N."/>
            <person name="Campin R."/>
            <person name="Mcatee P."/>
            <person name="Drummond R."/>
            <person name="Espley R."/>
            <person name="Ireland H."/>
            <person name="Wu R."/>
            <person name="Atkinson R."/>
            <person name="Karunairetnam S."/>
            <person name="Bulley S."/>
            <person name="Chunkath S."/>
            <person name="Hanley Z."/>
            <person name="Storey R."/>
            <person name="Thrimawithana A."/>
            <person name="Thomson S."/>
            <person name="David C."/>
            <person name="Testolin R."/>
        </authorList>
    </citation>
    <scope>NUCLEOTIDE SEQUENCE [LARGE SCALE GENOMIC DNA]</scope>
    <source>
        <strain evidence="8">cv. Red5</strain>
        <tissue evidence="7">Young leaf</tissue>
    </source>
</reference>
<dbReference type="FunCoup" id="A0A2R6PGS7">
    <property type="interactions" value="57"/>
</dbReference>
<keyword evidence="2" id="KW-0677">Repeat</keyword>
<keyword evidence="8" id="KW-1185">Reference proteome</keyword>
<dbReference type="InterPro" id="IPR053192">
    <property type="entry name" value="Vacuole_Formation_Reg"/>
</dbReference>
<proteinExistence type="predicted"/>
<dbReference type="AlphaFoldDB" id="A0A2R6PGS7"/>
<feature type="domain" description="Zinc finger PHD-type" evidence="6">
    <location>
        <begin position="153"/>
        <end position="233"/>
    </location>
</feature>
<gene>
    <name evidence="7" type="ORF">CEY00_Acc28413</name>
</gene>
<feature type="region of interest" description="Disordered" evidence="5">
    <location>
        <begin position="359"/>
        <end position="400"/>
    </location>
</feature>
<dbReference type="Proteomes" id="UP000241394">
    <property type="component" value="Chromosome LG25"/>
</dbReference>
<dbReference type="EMBL" id="NKQK01000025">
    <property type="protein sequence ID" value="PSR91072.1"/>
    <property type="molecule type" value="Genomic_DNA"/>
</dbReference>
<evidence type="ECO:0000313" key="8">
    <source>
        <dbReference type="Proteomes" id="UP000241394"/>
    </source>
</evidence>